<sequence>MTVLRLLSALLICIASFSTLLAGETPPFPITLELGQKQEDRALLGLSLDIKAPWQVYAPSPEGEVGFGFPPELTWDKSQNISALTPEWPVPLREKMETGDTAFIYRQPTTVPLTVKLQNAKQGGDIRLKVTLLACSDLCVPVETTLQVTLPPGDVLGDEGVLKTQKEVELEYEGLPIGMLILGALFGGFILNFMPCVLPILSIKLLSLVKHAKKEDMTRAKKGFLISTLGILTSFLLLGGVAVILKASGEAVGWGIHFQNPYFLSFMFAILFLFAASLWGVFDFQLPETVNHLILSENSQGYTKEFLMGMFATLLATPCSAPFVGSAVGFALAHDTKEILFVFLTLGIGFSAPYWITGLLPKRFFWLPRPGAWMLILERILALGLTLSVIWIGFLLLPHVPLWALGLMGGALIILSLIIRFHEQGKLWTFRTTIVTGLFLLLGIVTFPATFRAEKDANYAKKLENATSVLEIWQPFDPEVIPQLVSQGKTVFVDITADWCMTCKANKQFVLNAPKMKDILASPDVVAMQGDWTKQDDEIAEFLQTYARYGIPFNAVFGPLKPEGKVLPELLSESILEEAFATVGFKSNNIHNQRRK</sequence>
<dbReference type="InterPro" id="IPR003834">
    <property type="entry name" value="Cyt_c_assmbl_TM_dom"/>
</dbReference>
<dbReference type="InterPro" id="IPR035671">
    <property type="entry name" value="DsbD_gamma"/>
</dbReference>
<keyword evidence="2 6" id="KW-0812">Transmembrane</keyword>
<feature type="transmembrane region" description="Helical" evidence="6">
    <location>
        <begin position="433"/>
        <end position="451"/>
    </location>
</feature>
<evidence type="ECO:0000256" key="6">
    <source>
        <dbReference type="SAM" id="Phobius"/>
    </source>
</evidence>
<evidence type="ECO:0000256" key="3">
    <source>
        <dbReference type="ARBA" id="ARBA00022748"/>
    </source>
</evidence>
<evidence type="ECO:0000256" key="1">
    <source>
        <dbReference type="ARBA" id="ARBA00004141"/>
    </source>
</evidence>
<evidence type="ECO:0000256" key="5">
    <source>
        <dbReference type="ARBA" id="ARBA00023136"/>
    </source>
</evidence>
<dbReference type="InterPro" id="IPR036249">
    <property type="entry name" value="Thioredoxin-like_sf"/>
</dbReference>
<keyword evidence="7" id="KW-0732">Signal</keyword>
<feature type="transmembrane region" description="Helical" evidence="6">
    <location>
        <begin position="372"/>
        <end position="396"/>
    </location>
</feature>
<feature type="transmembrane region" description="Helical" evidence="6">
    <location>
        <begin position="306"/>
        <end position="333"/>
    </location>
</feature>
<feature type="transmembrane region" description="Helical" evidence="6">
    <location>
        <begin position="402"/>
        <end position="421"/>
    </location>
</feature>
<evidence type="ECO:0000256" key="7">
    <source>
        <dbReference type="SAM" id="SignalP"/>
    </source>
</evidence>
<evidence type="ECO:0000313" key="11">
    <source>
        <dbReference type="Proteomes" id="UP001330434"/>
    </source>
</evidence>
<feature type="domain" description="Thiol:disulfide interchange protein DsbD N-terminal" evidence="9">
    <location>
        <begin position="38"/>
        <end position="149"/>
    </location>
</feature>
<dbReference type="SUPFAM" id="SSF52833">
    <property type="entry name" value="Thioredoxin-like"/>
    <property type="match status" value="1"/>
</dbReference>
<reference evidence="10 11" key="1">
    <citation type="journal article" date="2024" name="Environ. Microbiol.">
        <title>Novel evolutionary insights on the interactions of the Holosporales (Alphaproteobacteria) with eukaryotic hosts from comparative genomics.</title>
        <authorList>
            <person name="Giovannini M."/>
            <person name="Petroni G."/>
            <person name="Castelli M."/>
        </authorList>
    </citation>
    <scope>NUCLEOTIDE SEQUENCE [LARGE SCALE GENOMIC DNA]</scope>
    <source>
        <strain evidence="10 11">US_Bl 15I1</strain>
    </source>
</reference>
<keyword evidence="4 6" id="KW-1133">Transmembrane helix</keyword>
<dbReference type="Pfam" id="PF02683">
    <property type="entry name" value="DsbD_TM"/>
    <property type="match status" value="1"/>
</dbReference>
<dbReference type="InterPro" id="IPR028250">
    <property type="entry name" value="DsbDN"/>
</dbReference>
<proteinExistence type="predicted"/>
<feature type="transmembrane region" description="Helical" evidence="6">
    <location>
        <begin position="339"/>
        <end position="360"/>
    </location>
</feature>
<feature type="chain" id="PRO_5045113069" evidence="7">
    <location>
        <begin position="23"/>
        <end position="596"/>
    </location>
</feature>
<feature type="transmembrane region" description="Helical" evidence="6">
    <location>
        <begin position="224"/>
        <end position="245"/>
    </location>
</feature>
<accession>A0ABZ2C5C7</accession>
<dbReference type="CDD" id="cd02953">
    <property type="entry name" value="DsbDgamma"/>
    <property type="match status" value="1"/>
</dbReference>
<name>A0ABZ2C5C7_9PROT</name>
<keyword evidence="5 6" id="KW-0472">Membrane</keyword>
<dbReference type="Pfam" id="PF11412">
    <property type="entry name" value="DsbD_N"/>
    <property type="match status" value="1"/>
</dbReference>
<dbReference type="PANTHER" id="PTHR32234:SF3">
    <property type="entry name" value="SUPPRESSION OF COPPER SENSITIVITY PROTEIN"/>
    <property type="match status" value="1"/>
</dbReference>
<feature type="domain" description="Cytochrome C biogenesis protein transmembrane" evidence="8">
    <location>
        <begin position="180"/>
        <end position="391"/>
    </location>
</feature>
<evidence type="ECO:0000313" key="10">
    <source>
        <dbReference type="EMBL" id="WVX66811.1"/>
    </source>
</evidence>
<keyword evidence="11" id="KW-1185">Reference proteome</keyword>
<protein>
    <submittedName>
        <fullName evidence="10">Thioredoxin family protein</fullName>
    </submittedName>
</protein>
<dbReference type="Gene3D" id="3.40.30.10">
    <property type="entry name" value="Glutaredoxin"/>
    <property type="match status" value="1"/>
</dbReference>
<feature type="signal peptide" evidence="7">
    <location>
        <begin position="1"/>
        <end position="22"/>
    </location>
</feature>
<evidence type="ECO:0000256" key="4">
    <source>
        <dbReference type="ARBA" id="ARBA00022989"/>
    </source>
</evidence>
<dbReference type="Proteomes" id="UP001330434">
    <property type="component" value="Chromosome"/>
</dbReference>
<comment type="subcellular location">
    <subcellularLocation>
        <location evidence="1">Membrane</location>
        <topology evidence="1">Multi-pass membrane protein</topology>
    </subcellularLocation>
</comment>
<dbReference type="PANTHER" id="PTHR32234">
    <property type="entry name" value="THIOL:DISULFIDE INTERCHANGE PROTEIN DSBD"/>
    <property type="match status" value="1"/>
</dbReference>
<feature type="transmembrane region" description="Helical" evidence="6">
    <location>
        <begin position="177"/>
        <end position="203"/>
    </location>
</feature>
<feature type="transmembrane region" description="Helical" evidence="6">
    <location>
        <begin position="265"/>
        <end position="286"/>
    </location>
</feature>
<dbReference type="Pfam" id="PF13899">
    <property type="entry name" value="Thioredoxin_7"/>
    <property type="match status" value="1"/>
</dbReference>
<keyword evidence="3" id="KW-0201">Cytochrome c-type biogenesis</keyword>
<evidence type="ECO:0000259" key="9">
    <source>
        <dbReference type="Pfam" id="PF11412"/>
    </source>
</evidence>
<gene>
    <name evidence="10" type="ORF">Bealeia1_00998</name>
</gene>
<evidence type="ECO:0000256" key="2">
    <source>
        <dbReference type="ARBA" id="ARBA00022692"/>
    </source>
</evidence>
<organism evidence="10 11">
    <name type="scientific">Candidatus Bealeia paramacronuclearis</name>
    <dbReference type="NCBI Taxonomy" id="1921001"/>
    <lineage>
        <taxon>Bacteria</taxon>
        <taxon>Pseudomonadati</taxon>
        <taxon>Pseudomonadota</taxon>
        <taxon>Alphaproteobacteria</taxon>
        <taxon>Holosporales</taxon>
        <taxon>Holosporaceae</taxon>
        <taxon>Candidatus Bealeia</taxon>
    </lineage>
</organism>
<dbReference type="RefSeq" id="WP_331255633.1">
    <property type="nucleotide sequence ID" value="NZ_CP133270.1"/>
</dbReference>
<evidence type="ECO:0000259" key="8">
    <source>
        <dbReference type="Pfam" id="PF02683"/>
    </source>
</evidence>
<dbReference type="EMBL" id="CP133270">
    <property type="protein sequence ID" value="WVX66811.1"/>
    <property type="molecule type" value="Genomic_DNA"/>
</dbReference>